<evidence type="ECO:0000256" key="6">
    <source>
        <dbReference type="SAM" id="Phobius"/>
    </source>
</evidence>
<comment type="caution">
    <text evidence="8">The sequence shown here is derived from an EMBL/GenBank/DDBJ whole genome shotgun (WGS) entry which is preliminary data.</text>
</comment>
<feature type="transmembrane region" description="Helical" evidence="6">
    <location>
        <begin position="165"/>
        <end position="183"/>
    </location>
</feature>
<keyword evidence="3 6" id="KW-1133">Transmembrane helix</keyword>
<comment type="subcellular location">
    <subcellularLocation>
        <location evidence="1">Membrane</location>
        <topology evidence="1">Multi-pass membrane protein</topology>
    </subcellularLocation>
</comment>
<sequence>MQTEHKEGKESKTSIVGRAPQILAPPSDSSESGLNTRSRDVSKRMQVLDGQPTQPASVYKSSNLGCAETGQVLDIIYIDFEPGDMHDPANWTPQRKWIVTFVACYFAALGGATASAYAMGFPSMMRELRCSHEQAALGISMFCLGFGLVPLLTSAFSEEFGRRPLYVVCIVGFTAMYVVQAKATNIQTVIAARFLSGAFGSTGGTMVSGTVADIWEPARRGLPMAIYSLFATVGTGTGPIVGGWIELSLGWRWIEWFHTIAAGVCIVLIYAVCEETRTGVMLTRKAKRLRAETGNSQYRAKAEDERGSMKKLLWVSATRPILFLLTEPTVLAFSLWIGFAWGILYSMFESIAPIFRNLYGFNQGQAGLTFIGITLGAFMGFATHFYQESLYRKHFSSRGPEARLYVACAAAVMFPTGMFIYAWCSRVDVHWIVPIIGITLFMWATFMIYLAVFTYLADCYGTYASSALAGQSLLRNLGGTAFPLFTETMYTHLGYHWGSSVRLRVLSE</sequence>
<dbReference type="EMBL" id="JARKIB010000208">
    <property type="protein sequence ID" value="KAJ7723805.1"/>
    <property type="molecule type" value="Genomic_DNA"/>
</dbReference>
<gene>
    <name evidence="8" type="ORF">B0H16DRAFT_331907</name>
</gene>
<feature type="transmembrane region" description="Helical" evidence="6">
    <location>
        <begin position="321"/>
        <end position="344"/>
    </location>
</feature>
<reference evidence="8" key="1">
    <citation type="submission" date="2023-03" db="EMBL/GenBank/DDBJ databases">
        <title>Massive genome expansion in bonnet fungi (Mycena s.s.) driven by repeated elements and novel gene families across ecological guilds.</title>
        <authorList>
            <consortium name="Lawrence Berkeley National Laboratory"/>
            <person name="Harder C.B."/>
            <person name="Miyauchi S."/>
            <person name="Viragh M."/>
            <person name="Kuo A."/>
            <person name="Thoen E."/>
            <person name="Andreopoulos B."/>
            <person name="Lu D."/>
            <person name="Skrede I."/>
            <person name="Drula E."/>
            <person name="Henrissat B."/>
            <person name="Morin E."/>
            <person name="Kohler A."/>
            <person name="Barry K."/>
            <person name="LaButti K."/>
            <person name="Morin E."/>
            <person name="Salamov A."/>
            <person name="Lipzen A."/>
            <person name="Mereny Z."/>
            <person name="Hegedus B."/>
            <person name="Baldrian P."/>
            <person name="Stursova M."/>
            <person name="Weitz H."/>
            <person name="Taylor A."/>
            <person name="Grigoriev I.V."/>
            <person name="Nagy L.G."/>
            <person name="Martin F."/>
            <person name="Kauserud H."/>
        </authorList>
    </citation>
    <scope>NUCLEOTIDE SEQUENCE</scope>
    <source>
        <strain evidence="8">CBHHK182m</strain>
    </source>
</reference>
<feature type="compositionally biased region" description="Basic and acidic residues" evidence="5">
    <location>
        <begin position="1"/>
        <end position="12"/>
    </location>
</feature>
<keyword evidence="9" id="KW-1185">Reference proteome</keyword>
<name>A0AAD7HN66_9AGAR</name>
<feature type="transmembrane region" description="Helical" evidence="6">
    <location>
        <begin position="189"/>
        <end position="212"/>
    </location>
</feature>
<evidence type="ECO:0000259" key="7">
    <source>
        <dbReference type="PROSITE" id="PS50850"/>
    </source>
</evidence>
<feature type="transmembrane region" description="Helical" evidence="6">
    <location>
        <begin position="224"/>
        <end position="244"/>
    </location>
</feature>
<dbReference type="GO" id="GO:0022857">
    <property type="term" value="F:transmembrane transporter activity"/>
    <property type="evidence" value="ECO:0007669"/>
    <property type="project" value="InterPro"/>
</dbReference>
<dbReference type="SUPFAM" id="SSF103473">
    <property type="entry name" value="MFS general substrate transporter"/>
    <property type="match status" value="1"/>
</dbReference>
<feature type="compositionally biased region" description="Polar residues" evidence="5">
    <location>
        <begin position="27"/>
        <end position="36"/>
    </location>
</feature>
<dbReference type="PANTHER" id="PTHR23502:SF134">
    <property type="entry name" value="MAJOR FACILITATOR SUPERFAMILY (MFS) PROFILE DOMAIN-CONTAINING PROTEIN-RELATED"/>
    <property type="match status" value="1"/>
</dbReference>
<evidence type="ECO:0000256" key="1">
    <source>
        <dbReference type="ARBA" id="ARBA00004141"/>
    </source>
</evidence>
<dbReference type="PROSITE" id="PS50850">
    <property type="entry name" value="MFS"/>
    <property type="match status" value="1"/>
</dbReference>
<feature type="transmembrane region" description="Helical" evidence="6">
    <location>
        <begin position="256"/>
        <end position="273"/>
    </location>
</feature>
<evidence type="ECO:0000256" key="4">
    <source>
        <dbReference type="ARBA" id="ARBA00023136"/>
    </source>
</evidence>
<dbReference type="Proteomes" id="UP001215598">
    <property type="component" value="Unassembled WGS sequence"/>
</dbReference>
<feature type="region of interest" description="Disordered" evidence="5">
    <location>
        <begin position="1"/>
        <end position="56"/>
    </location>
</feature>
<feature type="transmembrane region" description="Helical" evidence="6">
    <location>
        <begin position="97"/>
        <end position="120"/>
    </location>
</feature>
<keyword evidence="2 6" id="KW-0812">Transmembrane</keyword>
<evidence type="ECO:0000256" key="3">
    <source>
        <dbReference type="ARBA" id="ARBA00022989"/>
    </source>
</evidence>
<dbReference type="InterPro" id="IPR036259">
    <property type="entry name" value="MFS_trans_sf"/>
</dbReference>
<feature type="transmembrane region" description="Helical" evidence="6">
    <location>
        <begin position="364"/>
        <end position="383"/>
    </location>
</feature>
<evidence type="ECO:0000313" key="9">
    <source>
        <dbReference type="Proteomes" id="UP001215598"/>
    </source>
</evidence>
<feature type="transmembrane region" description="Helical" evidence="6">
    <location>
        <begin position="429"/>
        <end position="456"/>
    </location>
</feature>
<dbReference type="FunFam" id="1.20.1250.20:FF:000082">
    <property type="entry name" value="MFS multidrug transporter, putative"/>
    <property type="match status" value="1"/>
</dbReference>
<accession>A0AAD7HN66</accession>
<feature type="transmembrane region" description="Helical" evidence="6">
    <location>
        <begin position="135"/>
        <end position="153"/>
    </location>
</feature>
<evidence type="ECO:0000256" key="2">
    <source>
        <dbReference type="ARBA" id="ARBA00022692"/>
    </source>
</evidence>
<dbReference type="Gene3D" id="1.20.1250.20">
    <property type="entry name" value="MFS general substrate transporter like domains"/>
    <property type="match status" value="1"/>
</dbReference>
<dbReference type="GO" id="GO:0005886">
    <property type="term" value="C:plasma membrane"/>
    <property type="evidence" value="ECO:0007669"/>
    <property type="project" value="TreeGrafter"/>
</dbReference>
<keyword evidence="4 6" id="KW-0472">Membrane</keyword>
<evidence type="ECO:0000256" key="5">
    <source>
        <dbReference type="SAM" id="MobiDB-lite"/>
    </source>
</evidence>
<dbReference type="Pfam" id="PF07690">
    <property type="entry name" value="MFS_1"/>
    <property type="match status" value="1"/>
</dbReference>
<protein>
    <submittedName>
        <fullName evidence="8">MFS general substrate transporter</fullName>
    </submittedName>
</protein>
<dbReference type="PANTHER" id="PTHR23502">
    <property type="entry name" value="MAJOR FACILITATOR SUPERFAMILY"/>
    <property type="match status" value="1"/>
</dbReference>
<proteinExistence type="predicted"/>
<dbReference type="InterPro" id="IPR020846">
    <property type="entry name" value="MFS_dom"/>
</dbReference>
<feature type="transmembrane region" description="Helical" evidence="6">
    <location>
        <begin position="404"/>
        <end position="423"/>
    </location>
</feature>
<dbReference type="AlphaFoldDB" id="A0AAD7HN66"/>
<dbReference type="CDD" id="cd17323">
    <property type="entry name" value="MFS_Tpo1_MDR_like"/>
    <property type="match status" value="1"/>
</dbReference>
<feature type="domain" description="Major facilitator superfamily (MFS) profile" evidence="7">
    <location>
        <begin position="99"/>
        <end position="508"/>
    </location>
</feature>
<dbReference type="InterPro" id="IPR011701">
    <property type="entry name" value="MFS"/>
</dbReference>
<organism evidence="8 9">
    <name type="scientific">Mycena metata</name>
    <dbReference type="NCBI Taxonomy" id="1033252"/>
    <lineage>
        <taxon>Eukaryota</taxon>
        <taxon>Fungi</taxon>
        <taxon>Dikarya</taxon>
        <taxon>Basidiomycota</taxon>
        <taxon>Agaricomycotina</taxon>
        <taxon>Agaricomycetes</taxon>
        <taxon>Agaricomycetidae</taxon>
        <taxon>Agaricales</taxon>
        <taxon>Marasmiineae</taxon>
        <taxon>Mycenaceae</taxon>
        <taxon>Mycena</taxon>
    </lineage>
</organism>
<evidence type="ECO:0000313" key="8">
    <source>
        <dbReference type="EMBL" id="KAJ7723805.1"/>
    </source>
</evidence>